<organism evidence="2 3">
    <name type="scientific">Schaalia cardiffensis F0333</name>
    <dbReference type="NCBI Taxonomy" id="888050"/>
    <lineage>
        <taxon>Bacteria</taxon>
        <taxon>Bacillati</taxon>
        <taxon>Actinomycetota</taxon>
        <taxon>Actinomycetes</taxon>
        <taxon>Actinomycetales</taxon>
        <taxon>Actinomycetaceae</taxon>
        <taxon>Schaalia</taxon>
    </lineage>
</organism>
<reference evidence="2 3" key="1">
    <citation type="submission" date="2013-03" db="EMBL/GenBank/DDBJ databases">
        <title>Reference genome for the Human Microbiome Project.</title>
        <authorList>
            <person name="Aqrawi P."/>
            <person name="Ayvaz T."/>
            <person name="Bess C."/>
            <person name="Blankenburg K."/>
            <person name="Coyle M."/>
            <person name="Deng J."/>
            <person name="Forbes L."/>
            <person name="Fowler G."/>
            <person name="Francisco L."/>
            <person name="Fu Q."/>
            <person name="Gibbs R."/>
            <person name="Gross S."/>
            <person name="Gubbala S."/>
            <person name="Hale W."/>
            <person name="Hemphill L."/>
            <person name="Highlander S."/>
            <person name="Hirani K."/>
            <person name="Jackson L."/>
            <person name="Jakkamsetti A."/>
            <person name="Javaid M."/>
            <person name="Jayaseelan J.C."/>
            <person name="Jiang H."/>
            <person name="Joshi V."/>
            <person name="Korchina V."/>
            <person name="Kovar C."/>
            <person name="Lara F."/>
            <person name="Lee S."/>
            <person name="Liu Y."/>
            <person name="Mata R."/>
            <person name="Mathew T."/>
            <person name="Munidasa M."/>
            <person name="Muzny D."/>
            <person name="Nazareth L."/>
            <person name="Ngo R."/>
            <person name="Nguyen L."/>
            <person name="Nguyen N."/>
            <person name="Okwuonu G."/>
            <person name="Ongeri F."/>
            <person name="Palculict T."/>
            <person name="Patil S."/>
            <person name="Petrosino J."/>
            <person name="Pham C."/>
            <person name="Pham P."/>
            <person name="Pu L.-L."/>
            <person name="Qin X."/>
            <person name="Qu J."/>
            <person name="Reid J."/>
            <person name="Ross M."/>
            <person name="Ruth R."/>
            <person name="Saada N."/>
            <person name="San Lucas F."/>
            <person name="Santibanez J."/>
            <person name="Shang Y."/>
            <person name="Simmons D."/>
            <person name="Song X.-Z."/>
            <person name="Tang L.-Y."/>
            <person name="Thornton R."/>
            <person name="Warren J."/>
            <person name="Weissenberger G."/>
            <person name="Wilczek-Boney K."/>
            <person name="Worley K."/>
            <person name="Youmans B."/>
            <person name="Zhang J."/>
            <person name="Zhang L."/>
            <person name="Zhao Z."/>
            <person name="Zhou C."/>
            <person name="Zhu D."/>
            <person name="Zhu Y."/>
        </authorList>
    </citation>
    <scope>NUCLEOTIDE SEQUENCE [LARGE SCALE GENOMIC DNA]</scope>
    <source>
        <strain evidence="2 3">F0333</strain>
    </source>
</reference>
<dbReference type="Proteomes" id="UP000013015">
    <property type="component" value="Unassembled WGS sequence"/>
</dbReference>
<gene>
    <name evidence="2" type="ORF">HMPREF9004_1131</name>
</gene>
<evidence type="ECO:0000313" key="3">
    <source>
        <dbReference type="Proteomes" id="UP000013015"/>
    </source>
</evidence>
<keyword evidence="3" id="KW-1185">Reference proteome</keyword>
<sequence length="122" mass="12924">MGSSPLTRGALDTYADVVADNRLIPAHAGSTTRTTKAAARHPAHPRSRGEHTVMRWNIWDEVGSSPLTRGAPLAKGAVAHDAGLIPAHAGSTSGRPARSRCETAHPRSRGEHVSWALPCRIP</sequence>
<dbReference type="AntiFam" id="ANF00057">
    <property type="entry name" value="Translation of E. coli type CRISPR repeat"/>
</dbReference>
<feature type="region of interest" description="Disordered" evidence="1">
    <location>
        <begin position="25"/>
        <end position="52"/>
    </location>
</feature>
<dbReference type="AntiFam" id="ANF00006">
    <property type="entry name" value="Translation of CRISPR region"/>
</dbReference>
<dbReference type="STRING" id="888050.HMPREF9004_1131"/>
<proteinExistence type="predicted"/>
<dbReference type="EMBL" id="AQHZ01000018">
    <property type="protein sequence ID" value="ENO18100.1"/>
    <property type="molecule type" value="Genomic_DNA"/>
</dbReference>
<dbReference type="AlphaFoldDB" id="N6W6F0"/>
<name>N6W6F0_9ACTO</name>
<feature type="region of interest" description="Disordered" evidence="1">
    <location>
        <begin position="86"/>
        <end position="106"/>
    </location>
</feature>
<evidence type="ECO:0000256" key="1">
    <source>
        <dbReference type="SAM" id="MobiDB-lite"/>
    </source>
</evidence>
<dbReference type="HOGENOM" id="CLU_072989_8_1_11"/>
<comment type="caution">
    <text evidence="2">The sequence shown here is derived from an EMBL/GenBank/DDBJ whole genome shotgun (WGS) entry which is preliminary data.</text>
</comment>
<protein>
    <submittedName>
        <fullName evidence="2">Uncharacterized protein</fullName>
    </submittedName>
</protein>
<accession>N6W6F0</accession>
<evidence type="ECO:0000313" key="2">
    <source>
        <dbReference type="EMBL" id="ENO18100.1"/>
    </source>
</evidence>